<keyword evidence="3" id="KW-1185">Reference proteome</keyword>
<feature type="signal peptide" evidence="1">
    <location>
        <begin position="1"/>
        <end position="28"/>
    </location>
</feature>
<feature type="chain" id="PRO_5043126750" evidence="1">
    <location>
        <begin position="29"/>
        <end position="661"/>
    </location>
</feature>
<evidence type="ECO:0000313" key="4">
    <source>
        <dbReference type="WBParaSite" id="TCLT_0000952901-mRNA-1"/>
    </source>
</evidence>
<keyword evidence="1" id="KW-0732">Signal</keyword>
<reference evidence="4" key="1">
    <citation type="submission" date="2017-02" db="UniProtKB">
        <authorList>
            <consortium name="WormBaseParasite"/>
        </authorList>
    </citation>
    <scope>IDENTIFICATION</scope>
</reference>
<dbReference type="OrthoDB" id="5794824at2759"/>
<reference evidence="2 3" key="2">
    <citation type="submission" date="2018-11" db="EMBL/GenBank/DDBJ databases">
        <authorList>
            <consortium name="Pathogen Informatics"/>
        </authorList>
    </citation>
    <scope>NUCLEOTIDE SEQUENCE [LARGE SCALE GENOMIC DNA]</scope>
</reference>
<dbReference type="Proteomes" id="UP000276776">
    <property type="component" value="Unassembled WGS sequence"/>
</dbReference>
<name>A0A0N5D8T7_THECL</name>
<gene>
    <name evidence="2" type="ORF">TCLT_LOCUS9518</name>
</gene>
<dbReference type="EMBL" id="UYYF01004814">
    <property type="protein sequence ID" value="VDN07152.1"/>
    <property type="molecule type" value="Genomic_DNA"/>
</dbReference>
<dbReference type="PANTHER" id="PTHR36520">
    <property type="entry name" value="PROTEIN CBG13000-RELATED"/>
    <property type="match status" value="1"/>
</dbReference>
<dbReference type="AlphaFoldDB" id="A0A0N5D8T7"/>
<organism evidence="4">
    <name type="scientific">Thelazia callipaeda</name>
    <name type="common">Oriental eyeworm</name>
    <name type="synonym">Parasitic nematode</name>
    <dbReference type="NCBI Taxonomy" id="103827"/>
    <lineage>
        <taxon>Eukaryota</taxon>
        <taxon>Metazoa</taxon>
        <taxon>Ecdysozoa</taxon>
        <taxon>Nematoda</taxon>
        <taxon>Chromadorea</taxon>
        <taxon>Rhabditida</taxon>
        <taxon>Spirurina</taxon>
        <taxon>Spiruromorpha</taxon>
        <taxon>Thelazioidea</taxon>
        <taxon>Thelaziidae</taxon>
        <taxon>Thelazia</taxon>
    </lineage>
</organism>
<proteinExistence type="predicted"/>
<dbReference type="WBParaSite" id="TCLT_0000952901-mRNA-1">
    <property type="protein sequence ID" value="TCLT_0000952901-mRNA-1"/>
    <property type="gene ID" value="TCLT_0000952901"/>
</dbReference>
<accession>A0A0N5D8T7</accession>
<evidence type="ECO:0000256" key="1">
    <source>
        <dbReference type="SAM" id="SignalP"/>
    </source>
</evidence>
<evidence type="ECO:0000313" key="2">
    <source>
        <dbReference type="EMBL" id="VDN07152.1"/>
    </source>
</evidence>
<protein>
    <submittedName>
        <fullName evidence="4">Cap</fullName>
    </submittedName>
</protein>
<evidence type="ECO:0000313" key="3">
    <source>
        <dbReference type="Proteomes" id="UP000276776"/>
    </source>
</evidence>
<sequence>MKIMRFNGRMLTDVSLFALRSFLSLPLASVGTITTNNSSNSSTDSSMLVPLSFLLCIEIGLGNELSSRENKDKILSQLYQFLYKRLKEQAKYEVASDKKGVKPVPYKIPGPFEPLPGRSHITNFWPLFPFSNQYSGGVDLDPSTTRHFGGDLNVPVPSWGMMDINGRFYNRIQDTTYKFGYHLAPVNMLGLKKNDLDDLMTDPFLLVNRANQPLIPIATVPKTFVPMSCKAPLCNPFTQNFAFGVSLLLYNSYTFLSEKSDFFILLAPYEQDIGGWNGVESDIDIPIPISKYLAYNFPLSGNFYIRFHEPMPGRNAYDNYWPIFPFSNQFQLGLDVDPAQSRHAGGDIYVPVPTWGIWDFSGRAFYRIQDYNALIGYHSSPVNMLGLTKDDFLQLLTDQSMHINQNNQPLIPVANLPRSFVPMSCRPPMCNPYTQNFGLGIVYDWGFGNGLDGELDLPVPISKNLAYRLPVSGNIYYHPDNLTITYGHNLAPIDPFQTLFEFEKTAPNDYLVDNRGTQNVRSKRDLLKLVSFRSTFLLQYILQRNFQLIAVSEFYVFVTYISSRKMKYKFAEILKSLEISWSHFPLNSRKLSFRMPRRKQLKIEDNMEAVIFGLKLSTASYYQLLLAKFYMLHANSLVEGSTFCKKLIKLKILNRVQAITS</sequence>